<evidence type="ECO:0000313" key="7">
    <source>
        <dbReference type="Proteomes" id="UP000054477"/>
    </source>
</evidence>
<evidence type="ECO:0000256" key="4">
    <source>
        <dbReference type="ARBA" id="ARBA00022679"/>
    </source>
</evidence>
<keyword evidence="3" id="KW-0489">Methyltransferase</keyword>
<dbReference type="PANTHER" id="PTHR13200">
    <property type="entry name" value="EEF1A LYSINE METHYLTRANSFERASE 1"/>
    <property type="match status" value="1"/>
</dbReference>
<name>A0A0C9Y270_9AGAR</name>
<keyword evidence="2" id="KW-0963">Cytoplasm</keyword>
<dbReference type="InterPro" id="IPR041370">
    <property type="entry name" value="Mlase_EEF1AKMT1/ZCCHC4"/>
</dbReference>
<protein>
    <recommendedName>
        <fullName evidence="8">Protein-lysine N-methyltransferase EFM5</fullName>
    </recommendedName>
</protein>
<dbReference type="GO" id="GO:0016279">
    <property type="term" value="F:protein-lysine N-methyltransferase activity"/>
    <property type="evidence" value="ECO:0007669"/>
    <property type="project" value="InterPro"/>
</dbReference>
<evidence type="ECO:0008006" key="8">
    <source>
        <dbReference type="Google" id="ProtNLM"/>
    </source>
</evidence>
<feature type="compositionally biased region" description="Low complexity" evidence="5">
    <location>
        <begin position="10"/>
        <end position="23"/>
    </location>
</feature>
<evidence type="ECO:0000256" key="1">
    <source>
        <dbReference type="ARBA" id="ARBA00004496"/>
    </source>
</evidence>
<dbReference type="GO" id="GO:0003676">
    <property type="term" value="F:nucleic acid binding"/>
    <property type="evidence" value="ECO:0007669"/>
    <property type="project" value="InterPro"/>
</dbReference>
<dbReference type="InterPro" id="IPR002052">
    <property type="entry name" value="DNA_methylase_N6_adenine_CS"/>
</dbReference>
<accession>A0A0C9Y270</accession>
<dbReference type="SUPFAM" id="SSF53335">
    <property type="entry name" value="S-adenosyl-L-methionine-dependent methyltransferases"/>
    <property type="match status" value="1"/>
</dbReference>
<keyword evidence="4" id="KW-0808">Transferase</keyword>
<dbReference type="EMBL" id="KN838572">
    <property type="protein sequence ID" value="KIK04167.1"/>
    <property type="molecule type" value="Genomic_DNA"/>
</dbReference>
<dbReference type="OrthoDB" id="206354at2759"/>
<keyword evidence="7" id="KW-1185">Reference proteome</keyword>
<evidence type="ECO:0000256" key="2">
    <source>
        <dbReference type="ARBA" id="ARBA00022490"/>
    </source>
</evidence>
<dbReference type="InterPro" id="IPR029063">
    <property type="entry name" value="SAM-dependent_MTases_sf"/>
</dbReference>
<dbReference type="Proteomes" id="UP000054477">
    <property type="component" value="Unassembled WGS sequence"/>
</dbReference>
<dbReference type="PROSITE" id="PS00092">
    <property type="entry name" value="N6_MTASE"/>
    <property type="match status" value="1"/>
</dbReference>
<dbReference type="InterPro" id="IPR019369">
    <property type="entry name" value="Efm5/EEF1AKMT1"/>
</dbReference>
<dbReference type="GO" id="GO:0032259">
    <property type="term" value="P:methylation"/>
    <property type="evidence" value="ECO:0007669"/>
    <property type="project" value="UniProtKB-KW"/>
</dbReference>
<comment type="subcellular location">
    <subcellularLocation>
        <location evidence="1">Cytoplasm</location>
    </subcellularLocation>
</comment>
<evidence type="ECO:0000256" key="3">
    <source>
        <dbReference type="ARBA" id="ARBA00022603"/>
    </source>
</evidence>
<proteinExistence type="predicted"/>
<feature type="region of interest" description="Disordered" evidence="5">
    <location>
        <begin position="1"/>
        <end position="23"/>
    </location>
</feature>
<dbReference type="PANTHER" id="PTHR13200:SF0">
    <property type="entry name" value="EEF1A LYSINE METHYLTRANSFERASE 1"/>
    <property type="match status" value="1"/>
</dbReference>
<dbReference type="AlphaFoldDB" id="A0A0C9Y270"/>
<dbReference type="HOGENOM" id="CLU_074410_1_0_1"/>
<evidence type="ECO:0000256" key="5">
    <source>
        <dbReference type="SAM" id="MobiDB-lite"/>
    </source>
</evidence>
<dbReference type="Pfam" id="PF10237">
    <property type="entry name" value="N6-adenineMlase"/>
    <property type="match status" value="1"/>
</dbReference>
<sequence length="288" mass="32091">MSTAALAIRHSPTTTSSSFFSDHSGSPPALNVNTLALLDAFLCDKADQERRFNELAAEQAAARISGLALDNEHCHDEEHEEEVTKPSPISVAEFRLAFGEDWQLSQFWYTEPFANHLARALHTLCTPKTTIAFLCCPTGFVAFQHLNHLPGAHLLEYDQRFAVVSSKQYTPYDLDEPDVFPEALRGKVDVVVVDPPFLNEVTNTKIAQTLRQILHPTRGKLLLITSTSIEETLHKIYDGTPTGPLRKTKMVVEHRQLSNDFAAWGSWEGAEDFGLDSTTLSLEEGRDN</sequence>
<evidence type="ECO:0000313" key="6">
    <source>
        <dbReference type="EMBL" id="KIK04167.1"/>
    </source>
</evidence>
<reference evidence="6 7" key="1">
    <citation type="submission" date="2014-04" db="EMBL/GenBank/DDBJ databases">
        <authorList>
            <consortium name="DOE Joint Genome Institute"/>
            <person name="Kuo A."/>
            <person name="Kohler A."/>
            <person name="Nagy L.G."/>
            <person name="Floudas D."/>
            <person name="Copeland A."/>
            <person name="Barry K.W."/>
            <person name="Cichocki N."/>
            <person name="Veneault-Fourrey C."/>
            <person name="LaButti K."/>
            <person name="Lindquist E.A."/>
            <person name="Lipzen A."/>
            <person name="Lundell T."/>
            <person name="Morin E."/>
            <person name="Murat C."/>
            <person name="Sun H."/>
            <person name="Tunlid A."/>
            <person name="Henrissat B."/>
            <person name="Grigoriev I.V."/>
            <person name="Hibbett D.S."/>
            <person name="Martin F."/>
            <person name="Nordberg H.P."/>
            <person name="Cantor M.N."/>
            <person name="Hua S.X."/>
        </authorList>
    </citation>
    <scope>NUCLEOTIDE SEQUENCE [LARGE SCALE GENOMIC DNA]</scope>
    <source>
        <strain evidence="6 7">LaAM-08-1</strain>
    </source>
</reference>
<dbReference type="STRING" id="1095629.A0A0C9Y270"/>
<organism evidence="6 7">
    <name type="scientific">Laccaria amethystina LaAM-08-1</name>
    <dbReference type="NCBI Taxonomy" id="1095629"/>
    <lineage>
        <taxon>Eukaryota</taxon>
        <taxon>Fungi</taxon>
        <taxon>Dikarya</taxon>
        <taxon>Basidiomycota</taxon>
        <taxon>Agaricomycotina</taxon>
        <taxon>Agaricomycetes</taxon>
        <taxon>Agaricomycetidae</taxon>
        <taxon>Agaricales</taxon>
        <taxon>Agaricineae</taxon>
        <taxon>Hydnangiaceae</taxon>
        <taxon>Laccaria</taxon>
    </lineage>
</organism>
<gene>
    <name evidence="6" type="ORF">K443DRAFT_676133</name>
</gene>
<dbReference type="GO" id="GO:0005737">
    <property type="term" value="C:cytoplasm"/>
    <property type="evidence" value="ECO:0007669"/>
    <property type="project" value="UniProtKB-SubCell"/>
</dbReference>
<reference evidence="7" key="2">
    <citation type="submission" date="2015-01" db="EMBL/GenBank/DDBJ databases">
        <title>Evolutionary Origins and Diversification of the Mycorrhizal Mutualists.</title>
        <authorList>
            <consortium name="DOE Joint Genome Institute"/>
            <consortium name="Mycorrhizal Genomics Consortium"/>
            <person name="Kohler A."/>
            <person name="Kuo A."/>
            <person name="Nagy L.G."/>
            <person name="Floudas D."/>
            <person name="Copeland A."/>
            <person name="Barry K.W."/>
            <person name="Cichocki N."/>
            <person name="Veneault-Fourrey C."/>
            <person name="LaButti K."/>
            <person name="Lindquist E.A."/>
            <person name="Lipzen A."/>
            <person name="Lundell T."/>
            <person name="Morin E."/>
            <person name="Murat C."/>
            <person name="Riley R."/>
            <person name="Ohm R."/>
            <person name="Sun H."/>
            <person name="Tunlid A."/>
            <person name="Henrissat B."/>
            <person name="Grigoriev I.V."/>
            <person name="Hibbett D.S."/>
            <person name="Martin F."/>
        </authorList>
    </citation>
    <scope>NUCLEOTIDE SEQUENCE [LARGE SCALE GENOMIC DNA]</scope>
    <source>
        <strain evidence="7">LaAM-08-1</strain>
    </source>
</reference>